<keyword evidence="2" id="KW-1185">Reference proteome</keyword>
<gene>
    <name evidence="1" type="primary">STIM2.2</name>
    <name evidence="1" type="ORF">GBF38_005382</name>
</gene>
<reference evidence="1" key="1">
    <citation type="submission" date="2020-04" db="EMBL/GenBank/DDBJ databases">
        <title>A chromosome-scale assembly and high-density genetic map of the yellow drum (Nibea albiflora) genome.</title>
        <authorList>
            <person name="Xu D."/>
            <person name="Zhang W."/>
            <person name="Chen R."/>
            <person name="Tan P."/>
            <person name="Wang L."/>
            <person name="Song H."/>
            <person name="Tian L."/>
            <person name="Zhu Q."/>
            <person name="Wang B."/>
        </authorList>
    </citation>
    <scope>NUCLEOTIDE SEQUENCE</scope>
    <source>
        <strain evidence="1">ZJHYS-2018</strain>
    </source>
</reference>
<protein>
    <submittedName>
        <fullName evidence="1">Stromal interaction molecule 2</fullName>
    </submittedName>
</protein>
<organism evidence="1 2">
    <name type="scientific">Nibea albiflora</name>
    <name type="common">Yellow drum</name>
    <name type="synonym">Corvina albiflora</name>
    <dbReference type="NCBI Taxonomy" id="240163"/>
    <lineage>
        <taxon>Eukaryota</taxon>
        <taxon>Metazoa</taxon>
        <taxon>Chordata</taxon>
        <taxon>Craniata</taxon>
        <taxon>Vertebrata</taxon>
        <taxon>Euteleostomi</taxon>
        <taxon>Actinopterygii</taxon>
        <taxon>Neopterygii</taxon>
        <taxon>Teleostei</taxon>
        <taxon>Neoteleostei</taxon>
        <taxon>Acanthomorphata</taxon>
        <taxon>Eupercaria</taxon>
        <taxon>Sciaenidae</taxon>
        <taxon>Nibea</taxon>
    </lineage>
</organism>
<comment type="caution">
    <text evidence="1">The sequence shown here is derived from an EMBL/GenBank/DDBJ whole genome shotgun (WGS) entry which is preliminary data.</text>
</comment>
<evidence type="ECO:0000313" key="1">
    <source>
        <dbReference type="EMBL" id="KAG8006190.1"/>
    </source>
</evidence>
<sequence length="304" mass="32669">MPRVSVPPYPIAGGVDDLDEDTPPIIPQFTTTTLIRPSLNRSSSLCRSRRSLMSSPQSSLMSPDPDLLSMASSSLSYHPEADDEHIMFSSDRRGEPVQEGGSDTDSLNSSMGRKQLHNPCTPGSDTPFRKISREELLLFSQSPELPASTASTTHTTSSSSSSSLRDSTPPPLPPTPATTPSGPPSTSPSPALEHHPFAHRGSPDLTRIIPESQSVTFTQGGVTSPTGKGMYNGILEKSYSFGQLPASMLPNVGRYPSLTSLDSEGRSMGREYKLQSTSSQDSSDNGEKIKRSSSKIKSLFKKKK</sequence>
<evidence type="ECO:0000313" key="2">
    <source>
        <dbReference type="Proteomes" id="UP000805704"/>
    </source>
</evidence>
<proteinExistence type="predicted"/>
<name>A0ACB7EVU7_NIBAL</name>
<accession>A0ACB7EVU7</accession>
<dbReference type="Proteomes" id="UP000805704">
    <property type="component" value="Chromosome 21"/>
</dbReference>
<dbReference type="EMBL" id="CM024809">
    <property type="protein sequence ID" value="KAG8006190.1"/>
    <property type="molecule type" value="Genomic_DNA"/>
</dbReference>